<dbReference type="InterPro" id="IPR052168">
    <property type="entry name" value="Cytochrome_b561_oxidase"/>
</dbReference>
<proteinExistence type="inferred from homology"/>
<dbReference type="SUPFAM" id="SSF81342">
    <property type="entry name" value="Transmembrane di-heme cytochromes"/>
    <property type="match status" value="1"/>
</dbReference>
<dbReference type="RefSeq" id="WP_090547304.1">
    <property type="nucleotide sequence ID" value="NZ_FNSR01000002.1"/>
</dbReference>
<evidence type="ECO:0000256" key="12">
    <source>
        <dbReference type="ARBA" id="ARBA00037975"/>
    </source>
</evidence>
<keyword evidence="8" id="KW-0249">Electron transport</keyword>
<evidence type="ECO:0000259" key="14">
    <source>
        <dbReference type="Pfam" id="PF01292"/>
    </source>
</evidence>
<keyword evidence="9 13" id="KW-1133">Transmembrane helix</keyword>
<feature type="transmembrane region" description="Helical" evidence="13">
    <location>
        <begin position="12"/>
        <end position="34"/>
    </location>
</feature>
<dbReference type="Proteomes" id="UP000199120">
    <property type="component" value="Unassembled WGS sequence"/>
</dbReference>
<evidence type="ECO:0000256" key="13">
    <source>
        <dbReference type="SAM" id="Phobius"/>
    </source>
</evidence>
<dbReference type="GO" id="GO:0022904">
    <property type="term" value="P:respiratory electron transport chain"/>
    <property type="evidence" value="ECO:0007669"/>
    <property type="project" value="InterPro"/>
</dbReference>
<keyword evidence="16" id="KW-1185">Reference proteome</keyword>
<evidence type="ECO:0000256" key="8">
    <source>
        <dbReference type="ARBA" id="ARBA00022982"/>
    </source>
</evidence>
<dbReference type="Pfam" id="PF01292">
    <property type="entry name" value="Ni_hydr_CYTB"/>
    <property type="match status" value="1"/>
</dbReference>
<comment type="similarity">
    <text evidence="12">Belongs to the cytochrome b561 family.</text>
</comment>
<evidence type="ECO:0000256" key="6">
    <source>
        <dbReference type="ARBA" id="ARBA00022692"/>
    </source>
</evidence>
<evidence type="ECO:0000313" key="16">
    <source>
        <dbReference type="Proteomes" id="UP000199120"/>
    </source>
</evidence>
<dbReference type="PANTHER" id="PTHR30529">
    <property type="entry name" value="CYTOCHROME B561"/>
    <property type="match status" value="1"/>
</dbReference>
<dbReference type="OrthoDB" id="8536275at2"/>
<evidence type="ECO:0000256" key="5">
    <source>
        <dbReference type="ARBA" id="ARBA00022617"/>
    </source>
</evidence>
<gene>
    <name evidence="15" type="ORF">SAMN05192542_11192</name>
</gene>
<evidence type="ECO:0000256" key="1">
    <source>
        <dbReference type="ARBA" id="ARBA00001970"/>
    </source>
</evidence>
<dbReference type="InterPro" id="IPR016174">
    <property type="entry name" value="Di-haem_cyt_TM"/>
</dbReference>
<feature type="domain" description="Cytochrome b561 bacterial/Ni-hydrogenase" evidence="14">
    <location>
        <begin position="7"/>
        <end position="177"/>
    </location>
</feature>
<evidence type="ECO:0000256" key="10">
    <source>
        <dbReference type="ARBA" id="ARBA00023004"/>
    </source>
</evidence>
<evidence type="ECO:0000256" key="9">
    <source>
        <dbReference type="ARBA" id="ARBA00022989"/>
    </source>
</evidence>
<dbReference type="GO" id="GO:0005886">
    <property type="term" value="C:plasma membrane"/>
    <property type="evidence" value="ECO:0007669"/>
    <property type="project" value="UniProtKB-SubCell"/>
</dbReference>
<evidence type="ECO:0000256" key="11">
    <source>
        <dbReference type="ARBA" id="ARBA00023136"/>
    </source>
</evidence>
<evidence type="ECO:0000313" key="15">
    <source>
        <dbReference type="EMBL" id="SEL67698.1"/>
    </source>
</evidence>
<dbReference type="PANTHER" id="PTHR30529:SF6">
    <property type="entry name" value="BLL0291 PROTEIN"/>
    <property type="match status" value="1"/>
</dbReference>
<dbReference type="STRING" id="416943.SAMN05445871_3472"/>
<feature type="transmembrane region" description="Helical" evidence="13">
    <location>
        <begin position="88"/>
        <end position="108"/>
    </location>
</feature>
<dbReference type="GO" id="GO:0046872">
    <property type="term" value="F:metal ion binding"/>
    <property type="evidence" value="ECO:0007669"/>
    <property type="project" value="UniProtKB-KW"/>
</dbReference>
<keyword evidence="10" id="KW-0408">Iron</keyword>
<evidence type="ECO:0000256" key="7">
    <source>
        <dbReference type="ARBA" id="ARBA00022723"/>
    </source>
</evidence>
<comment type="cofactor">
    <cofactor evidence="1">
        <name>heme b</name>
        <dbReference type="ChEBI" id="CHEBI:60344"/>
    </cofactor>
</comment>
<evidence type="ECO:0000256" key="4">
    <source>
        <dbReference type="ARBA" id="ARBA00022475"/>
    </source>
</evidence>
<feature type="transmembrane region" description="Helical" evidence="13">
    <location>
        <begin position="46"/>
        <end position="67"/>
    </location>
</feature>
<dbReference type="EMBL" id="FOAJ01000011">
    <property type="protein sequence ID" value="SEL67698.1"/>
    <property type="molecule type" value="Genomic_DNA"/>
</dbReference>
<reference evidence="16" key="1">
    <citation type="submission" date="2016-10" db="EMBL/GenBank/DDBJ databases">
        <authorList>
            <person name="Varghese N."/>
            <person name="Submissions S."/>
        </authorList>
    </citation>
    <scope>NUCLEOTIDE SEQUENCE [LARGE SCALE GENOMIC DNA]</scope>
    <source>
        <strain evidence="16">LMG 26416</strain>
    </source>
</reference>
<protein>
    <submittedName>
        <fullName evidence="15">Cytochrome b561</fullName>
    </submittedName>
</protein>
<accession>A0A1H7S5Q4</accession>
<keyword evidence="3" id="KW-0813">Transport</keyword>
<dbReference type="GO" id="GO:0009055">
    <property type="term" value="F:electron transfer activity"/>
    <property type="evidence" value="ECO:0007669"/>
    <property type="project" value="InterPro"/>
</dbReference>
<dbReference type="GO" id="GO:0020037">
    <property type="term" value="F:heme binding"/>
    <property type="evidence" value="ECO:0007669"/>
    <property type="project" value="TreeGrafter"/>
</dbReference>
<keyword evidence="6 13" id="KW-0812">Transmembrane</keyword>
<keyword evidence="7" id="KW-0479">Metal-binding</keyword>
<evidence type="ECO:0000256" key="2">
    <source>
        <dbReference type="ARBA" id="ARBA00004651"/>
    </source>
</evidence>
<evidence type="ECO:0000256" key="3">
    <source>
        <dbReference type="ARBA" id="ARBA00022448"/>
    </source>
</evidence>
<keyword evidence="5" id="KW-0349">Heme</keyword>
<keyword evidence="4" id="KW-1003">Cell membrane</keyword>
<dbReference type="AlphaFoldDB" id="A0A1H7S5Q4"/>
<keyword evidence="11 13" id="KW-0472">Membrane</keyword>
<organism evidence="15 16">
    <name type="scientific">Paraburkholderia caballeronis</name>
    <dbReference type="NCBI Taxonomy" id="416943"/>
    <lineage>
        <taxon>Bacteria</taxon>
        <taxon>Pseudomonadati</taxon>
        <taxon>Pseudomonadota</taxon>
        <taxon>Betaproteobacteria</taxon>
        <taxon>Burkholderiales</taxon>
        <taxon>Burkholderiaceae</taxon>
        <taxon>Paraburkholderia</taxon>
    </lineage>
</organism>
<dbReference type="Gene3D" id="1.20.950.20">
    <property type="entry name" value="Transmembrane di-heme cytochromes, Chain C"/>
    <property type="match status" value="1"/>
</dbReference>
<dbReference type="InterPro" id="IPR011577">
    <property type="entry name" value="Cyt_b561_bac/Ni-Hgenase"/>
</dbReference>
<name>A0A1H7S5Q4_9BURK</name>
<comment type="subcellular location">
    <subcellularLocation>
        <location evidence="2">Cell membrane</location>
        <topology evidence="2">Multi-pass membrane protein</topology>
    </subcellularLocation>
</comment>
<sequence length="183" mass="19595">MNRETLHFSPAARLLHWLMAVLIVTMLFVGVGMVSTVSQLHDTLLALHRPLGIALLALVVIRAGVRVTRGTPPLPDDMPKWQHAAAKASHYALYAMMAAMPLIGWAMLSAGGYPVVLAPGVQLPPIAPHNVTLYAVLRAAHTWVALALYAAVLLHLAAALFHALVRRDGVFASMARGGGHDEV</sequence>
<feature type="transmembrane region" description="Helical" evidence="13">
    <location>
        <begin position="143"/>
        <end position="165"/>
    </location>
</feature>